<dbReference type="OrthoDB" id="2547276at2"/>
<dbReference type="PROSITE" id="PS01124">
    <property type="entry name" value="HTH_ARAC_FAMILY_2"/>
    <property type="match status" value="1"/>
</dbReference>
<evidence type="ECO:0000256" key="1">
    <source>
        <dbReference type="ARBA" id="ARBA00022490"/>
    </source>
</evidence>
<dbReference type="InterPro" id="IPR020449">
    <property type="entry name" value="Tscrpt_reg_AraC-type_HTH"/>
</dbReference>
<protein>
    <recommendedName>
        <fullName evidence="8">HTH-type transcriptional activator RhaS</fullName>
    </recommendedName>
    <alternativeName>
        <fullName evidence="8">L-rhamnose operon regulatory protein RhaS</fullName>
    </alternativeName>
</protein>
<dbReference type="InterPro" id="IPR018060">
    <property type="entry name" value="HTH_AraC"/>
</dbReference>
<accession>A0A370QHV0</accession>
<dbReference type="HAMAP" id="MF_01534">
    <property type="entry name" value="HTH_type_RhaS"/>
    <property type="match status" value="1"/>
</dbReference>
<dbReference type="InterPro" id="IPR047220">
    <property type="entry name" value="RhaR_RhaS-like_N"/>
</dbReference>
<evidence type="ECO:0000256" key="4">
    <source>
        <dbReference type="ARBA" id="ARBA00023125"/>
    </source>
</evidence>
<dbReference type="Gene3D" id="2.60.120.10">
    <property type="entry name" value="Jelly Rolls"/>
    <property type="match status" value="1"/>
</dbReference>
<evidence type="ECO:0000256" key="6">
    <source>
        <dbReference type="ARBA" id="ARBA00023163"/>
    </source>
</evidence>
<comment type="caution">
    <text evidence="10">The sequence shown here is derived from an EMBL/GenBank/DDBJ whole genome shotgun (WGS) entry which is preliminary data.</text>
</comment>
<feature type="domain" description="HTH araC/xylS-type" evidence="9">
    <location>
        <begin position="174"/>
        <end position="272"/>
    </location>
</feature>
<dbReference type="InterPro" id="IPR018062">
    <property type="entry name" value="HTH_AraC-typ_CS"/>
</dbReference>
<keyword evidence="6 8" id="KW-0804">Transcription</keyword>
<dbReference type="PANTHER" id="PTHR46796:SF13">
    <property type="entry name" value="HTH-TYPE TRANSCRIPTIONAL ACTIVATOR RHAS"/>
    <property type="match status" value="1"/>
</dbReference>
<comment type="subcellular location">
    <subcellularLocation>
        <location evidence="8">Cytoplasm</location>
    </subcellularLocation>
</comment>
<feature type="site" description="Interaction with sigma-70" evidence="8">
    <location>
        <position position="241"/>
    </location>
</feature>
<keyword evidence="11" id="KW-1185">Reference proteome</keyword>
<evidence type="ECO:0000313" key="10">
    <source>
        <dbReference type="EMBL" id="RDK87936.1"/>
    </source>
</evidence>
<proteinExistence type="inferred from homology"/>
<reference evidence="10 11" key="1">
    <citation type="submission" date="2018-07" db="EMBL/GenBank/DDBJ databases">
        <title>Genomic Encyclopedia of Type Strains, Phase IV (KMG-IV): sequencing the most valuable type-strain genomes for metagenomic binning, comparative biology and taxonomic classification.</title>
        <authorList>
            <person name="Goeker M."/>
        </authorList>
    </citation>
    <scope>NUCLEOTIDE SEQUENCE [LARGE SCALE GENOMIC DNA]</scope>
    <source>
        <strain evidence="10 11">DSM 103736</strain>
    </source>
</reference>
<keyword evidence="3 8" id="KW-0805">Transcription regulation</keyword>
<dbReference type="InterPro" id="IPR050204">
    <property type="entry name" value="AraC_XylS_family_regulators"/>
</dbReference>
<evidence type="ECO:0000256" key="7">
    <source>
        <dbReference type="ARBA" id="ARBA00023308"/>
    </source>
</evidence>
<dbReference type="AlphaFoldDB" id="A0A370QHV0"/>
<evidence type="ECO:0000256" key="8">
    <source>
        <dbReference type="HAMAP-Rule" id="MF_01534"/>
    </source>
</evidence>
<keyword evidence="2 8" id="KW-0677">Repeat</keyword>
<keyword evidence="7 8" id="KW-0684">Rhamnose metabolism</keyword>
<dbReference type="InterPro" id="IPR003313">
    <property type="entry name" value="AraC-bd"/>
</dbReference>
<feature type="site" description="Interaction with sigma-70" evidence="8">
    <location>
        <position position="250"/>
    </location>
</feature>
<sequence length="275" mass="31808">MTVLHCADFFPSGQVPIAIEPRAPQPEFPEHHHDFYEIVLVEQGAGIHVFNGNPYTLSGGCVCFVRDHDRHQFEQTDGLYLTNVLFRAPDAFRFLSGVERLLPCEQDGVYPAHWRVGHQVMQQATALIARLAAMPSRQTAEETALYESVFMQLLVTLRMGCMARAGDDPEGRLYQLMEWLQEHFAGEVEWEELAGRFNLPLRTLHRQLKSRTGMTPQRYLTRLRLLQARHQLCHSDDSVTDIAYRCGFGDSNHFSTLFRREFSISPREIRQRRRH</sequence>
<dbReference type="EMBL" id="QRAP01000008">
    <property type="protein sequence ID" value="RDK87936.1"/>
    <property type="molecule type" value="Genomic_DNA"/>
</dbReference>
<dbReference type="SUPFAM" id="SSF51215">
    <property type="entry name" value="Regulatory protein AraC"/>
    <property type="match status" value="1"/>
</dbReference>
<dbReference type="InterPro" id="IPR009057">
    <property type="entry name" value="Homeodomain-like_sf"/>
</dbReference>
<dbReference type="InterPro" id="IPR023609">
    <property type="entry name" value="Tscrpt_reg_HTH_RhaS"/>
</dbReference>
<dbReference type="PRINTS" id="PR00032">
    <property type="entry name" value="HTHARAC"/>
</dbReference>
<comment type="subunit">
    <text evidence="8">Binds DNA as a dimer.</text>
</comment>
<dbReference type="NCBIfam" id="NF010028">
    <property type="entry name" value="PRK13503.1"/>
    <property type="match status" value="1"/>
</dbReference>
<keyword evidence="1 8" id="KW-0963">Cytoplasm</keyword>
<dbReference type="Pfam" id="PF12833">
    <property type="entry name" value="HTH_18"/>
    <property type="match status" value="1"/>
</dbReference>
<dbReference type="Gene3D" id="1.10.10.60">
    <property type="entry name" value="Homeodomain-like"/>
    <property type="match status" value="1"/>
</dbReference>
<dbReference type="PROSITE" id="PS00041">
    <property type="entry name" value="HTH_ARAC_FAMILY_1"/>
    <property type="match status" value="1"/>
</dbReference>
<dbReference type="Pfam" id="PF02311">
    <property type="entry name" value="AraC_binding"/>
    <property type="match status" value="1"/>
</dbReference>
<dbReference type="GO" id="GO:0003700">
    <property type="term" value="F:DNA-binding transcription factor activity"/>
    <property type="evidence" value="ECO:0007669"/>
    <property type="project" value="UniProtKB-UniRule"/>
</dbReference>
<evidence type="ECO:0000256" key="5">
    <source>
        <dbReference type="ARBA" id="ARBA00023159"/>
    </source>
</evidence>
<dbReference type="SUPFAM" id="SSF46689">
    <property type="entry name" value="Homeodomain-like"/>
    <property type="match status" value="2"/>
</dbReference>
<gene>
    <name evidence="8" type="primary">rhaS</name>
    <name evidence="10" type="ORF">C8D90_108218</name>
</gene>
<dbReference type="CDD" id="cd06977">
    <property type="entry name" value="cupin_RhaR_RhaS-like_N"/>
    <property type="match status" value="1"/>
</dbReference>
<keyword evidence="5 8" id="KW-0010">Activator</keyword>
<comment type="function">
    <text evidence="8">Activates expression of the rhaBAD and rhaT operons.</text>
</comment>
<dbReference type="GO" id="GO:0005737">
    <property type="term" value="C:cytoplasm"/>
    <property type="evidence" value="ECO:0007669"/>
    <property type="project" value="UniProtKB-SubCell"/>
</dbReference>
<evidence type="ECO:0000256" key="2">
    <source>
        <dbReference type="ARBA" id="ARBA00022737"/>
    </source>
</evidence>
<evidence type="ECO:0000259" key="9">
    <source>
        <dbReference type="PROSITE" id="PS01124"/>
    </source>
</evidence>
<dbReference type="GO" id="GO:0043565">
    <property type="term" value="F:sequence-specific DNA binding"/>
    <property type="evidence" value="ECO:0007669"/>
    <property type="project" value="InterPro"/>
</dbReference>
<dbReference type="GO" id="GO:0045893">
    <property type="term" value="P:positive regulation of DNA-templated transcription"/>
    <property type="evidence" value="ECO:0007669"/>
    <property type="project" value="UniProtKB-UniRule"/>
</dbReference>
<dbReference type="PANTHER" id="PTHR46796">
    <property type="entry name" value="HTH-TYPE TRANSCRIPTIONAL ACTIVATOR RHAS-RELATED"/>
    <property type="match status" value="1"/>
</dbReference>
<organism evidence="10 11">
    <name type="scientific">Enterobacillus tribolii</name>
    <dbReference type="NCBI Taxonomy" id="1487935"/>
    <lineage>
        <taxon>Bacteria</taxon>
        <taxon>Pseudomonadati</taxon>
        <taxon>Pseudomonadota</taxon>
        <taxon>Gammaproteobacteria</taxon>
        <taxon>Enterobacterales</taxon>
        <taxon>Hafniaceae</taxon>
        <taxon>Enterobacillus</taxon>
    </lineage>
</organism>
<dbReference type="SMART" id="SM00342">
    <property type="entry name" value="HTH_ARAC"/>
    <property type="match status" value="1"/>
</dbReference>
<dbReference type="InterPro" id="IPR014710">
    <property type="entry name" value="RmlC-like_jellyroll"/>
</dbReference>
<dbReference type="InterPro" id="IPR037923">
    <property type="entry name" value="HTH-like"/>
</dbReference>
<evidence type="ECO:0000256" key="3">
    <source>
        <dbReference type="ARBA" id="ARBA00023015"/>
    </source>
</evidence>
<name>A0A370QHV0_9GAMM</name>
<dbReference type="Proteomes" id="UP000254848">
    <property type="component" value="Unassembled WGS sequence"/>
</dbReference>
<dbReference type="RefSeq" id="WP_115459691.1">
    <property type="nucleotide sequence ID" value="NZ_QRAP01000008.1"/>
</dbReference>
<evidence type="ECO:0000313" key="11">
    <source>
        <dbReference type="Proteomes" id="UP000254848"/>
    </source>
</evidence>
<keyword evidence="4 8" id="KW-0238">DNA-binding</keyword>